<dbReference type="Proteomes" id="UP000295375">
    <property type="component" value="Unassembled WGS sequence"/>
</dbReference>
<organism evidence="2 3">
    <name type="scientific">Permianibacter aggregans</name>
    <dbReference type="NCBI Taxonomy" id="1510150"/>
    <lineage>
        <taxon>Bacteria</taxon>
        <taxon>Pseudomonadati</taxon>
        <taxon>Pseudomonadota</taxon>
        <taxon>Gammaproteobacteria</taxon>
        <taxon>Pseudomonadales</taxon>
        <taxon>Pseudomonadaceae</taxon>
        <taxon>Permianibacter</taxon>
    </lineage>
</organism>
<dbReference type="Gene3D" id="3.40.50.410">
    <property type="entry name" value="von Willebrand factor, type A domain"/>
    <property type="match status" value="1"/>
</dbReference>
<dbReference type="SUPFAM" id="SSF50998">
    <property type="entry name" value="Quinoprotein alcohol dehydrogenase-like"/>
    <property type="match status" value="1"/>
</dbReference>
<evidence type="ECO:0000256" key="1">
    <source>
        <dbReference type="SAM" id="SignalP"/>
    </source>
</evidence>
<keyword evidence="3" id="KW-1185">Reference proteome</keyword>
<evidence type="ECO:0000313" key="2">
    <source>
        <dbReference type="EMBL" id="TDQ50352.1"/>
    </source>
</evidence>
<keyword evidence="1" id="KW-0732">Signal</keyword>
<comment type="caution">
    <text evidence="2">The sequence shown here is derived from an EMBL/GenBank/DDBJ whole genome shotgun (WGS) entry which is preliminary data.</text>
</comment>
<dbReference type="InterPro" id="IPR036465">
    <property type="entry name" value="vWFA_dom_sf"/>
</dbReference>
<gene>
    <name evidence="2" type="ORF">EV696_10232</name>
</gene>
<reference evidence="2 3" key="1">
    <citation type="submission" date="2019-03" db="EMBL/GenBank/DDBJ databases">
        <title>Genomic Encyclopedia of Type Strains, Phase IV (KMG-IV): sequencing the most valuable type-strain genomes for metagenomic binning, comparative biology and taxonomic classification.</title>
        <authorList>
            <person name="Goeker M."/>
        </authorList>
    </citation>
    <scope>NUCLEOTIDE SEQUENCE [LARGE SCALE GENOMIC DNA]</scope>
    <source>
        <strain evidence="2 3">DSM 103792</strain>
    </source>
</reference>
<proteinExistence type="predicted"/>
<dbReference type="InterPro" id="IPR011047">
    <property type="entry name" value="Quinoprotein_ADH-like_sf"/>
</dbReference>
<accession>A0A4R6UT90</accession>
<dbReference type="SUPFAM" id="SSF53300">
    <property type="entry name" value="vWA-like"/>
    <property type="match status" value="1"/>
</dbReference>
<evidence type="ECO:0000313" key="3">
    <source>
        <dbReference type="Proteomes" id="UP000295375"/>
    </source>
</evidence>
<protein>
    <submittedName>
        <fullName evidence="2">Type IV pilus assembly protein PilY1</fullName>
    </submittedName>
</protein>
<dbReference type="RefSeq" id="WP_133587441.1">
    <property type="nucleotide sequence ID" value="NZ_CP037953.1"/>
</dbReference>
<name>A0A4R6UT90_9GAMM</name>
<feature type="signal peptide" evidence="1">
    <location>
        <begin position="1"/>
        <end position="27"/>
    </location>
</feature>
<feature type="chain" id="PRO_5020403995" evidence="1">
    <location>
        <begin position="28"/>
        <end position="1387"/>
    </location>
</feature>
<sequence>MKSKLLNMIGSGLMSLAWLSASTSVYADDTEIFFNTTANAVKPNILFIFDTSGSMNGLPSGEDRKKIEIIKEAMKAVIDEVSGVNIGMARFTASNGAAILFPVTDIDKAATPLISQTVESGANDAVQNNSGTVTIGNSKLVLANSNTNKFTALRFPSLNIPQGAKITNAVLTLFPSEENSNVSESGSLTMRIQAEKVTDSATLAATSNNISGRTKTTAFYDWSMNTWSRSYDSTMKKYIGSPEASPSNSLNSVIQEVVNQAGWCGGNALTLLIERQSGSGERTANSFEGDSARAPTLTVTFSEEPGDFQTNGTVPRCFTNKTIARVIDPKDDVEENSDGQVSTASDVATELSFQKILGSKAENAAVGLRFDKVKIPQGADVISAKLSLYSATAATGSATTLNAVGVDTGNLEPFDTNVNKLLTTGLSKTTAVALSYPVNWSTPNTEYIADGDLASIIKTIAAKADWKYDNAFGLIITHTDGLARHVWPREKGLAYAPKLTITYRGSYNKGMFLVRDKLKAATEGFKALGGTPVSDSMVEAARYFRGEAVSFGTVRGNPSNRENNVSHPDTIISATHTIPSGCDLAVAPYSTACKNEQIAGTYKTPITDTCQSNHIVLLTDGEPNQNATATNTWVKNTVGTSCKTNDGGIDCTLKATEYLKNVDQMTDDETFPGKQTISTHAVSFDLKAGSKAAQFMDDVAKAGGDEKAYVADNTQGLIDAFTTIISNIQQRSSSFVSAGVTVSQTNRLVHEDKLYFSMFQPSGNQRWSGNLKRYGLKNGVLVDQNEKAAVNSNSDQFADEAMSHWSSSVDGNVVRLGGAASKLNANRKVYTNVSSSENVKLADGNNNLHENTTGITDAMLKVATADERSTVLKWARGIDVDDLDGDLSTTDAHNIFGDPIHSRTALIRYKNGTSSEMRAYVGTNHGYLHSVDTASGSESWAFVPQDLLGNLATLRKNEPLPTGYTHGVYGLDGTIRVVLNDANKDGLIDDTASSGEFAYLVFGMRRGGKNYYVLDVTKRDAPELKYVIGPNSDGYSKIGQTWSAPAIGRIRTGPNETKRVLIFGGGYDTKQDNYGDPVKDEDIAQGNVIYVADAENGKKLWSSDESGVSMNAVPADIAVLDLDGDNLIDTGYAVDTRAQVFRMDFMGDGSVKLHKLASLHPEAATVTDNRRFYARVDPSYINRPDGESFVAVSVGTGYRAHPLNTTIKDHFYVIRDQSVLGKTAPTLVTLGGLVDITEMLGLNDDGSSKALDAIEDEDKSGWYLRLTTSGEKVMAESVTFDKTVFFTTYLPPSAAVSGCSANSGAARLYAVNVLDGMPVRDRDLDDKVEHTDRFRDLMDQPGSGMVPPQVLITDSGPILCVGNKCFTDELDASVMLQRMKWQRITSN</sequence>
<dbReference type="EMBL" id="SNYM01000002">
    <property type="protein sequence ID" value="TDQ50352.1"/>
    <property type="molecule type" value="Genomic_DNA"/>
</dbReference>
<dbReference type="OrthoDB" id="7156875at2"/>